<dbReference type="eggNOG" id="COG0340">
    <property type="taxonomic scope" value="Bacteria"/>
</dbReference>
<keyword evidence="1 4" id="KW-0436">Ligase</keyword>
<evidence type="ECO:0000313" key="6">
    <source>
        <dbReference type="Proteomes" id="UP000183868"/>
    </source>
</evidence>
<keyword evidence="5" id="KW-1185">Reference proteome</keyword>
<dbReference type="KEGG" id="caby:Cabys_2852"/>
<dbReference type="InParanoid" id="H1XXP9"/>
<evidence type="ECO:0000256" key="1">
    <source>
        <dbReference type="ARBA" id="ARBA00022598"/>
    </source>
</evidence>
<dbReference type="FunCoup" id="H1XXP9">
    <property type="interactions" value="410"/>
</dbReference>
<dbReference type="PANTHER" id="PTHR12835">
    <property type="entry name" value="BIOTIN PROTEIN LIGASE"/>
    <property type="match status" value="1"/>
</dbReference>
<dbReference type="HOGENOM" id="CLU_051096_3_0_0"/>
<dbReference type="Proteomes" id="UP000183868">
    <property type="component" value="Chromosome"/>
</dbReference>
<sequence>MLNCDIVRTRLKTMILGRNLYCFQVIDSTNAHLLGLARDGAPEGTVVLSEFQTAGRGRKERRWFSSKGKNLLLSILLRPELEIEYAQKITLASAIILANTIDQYLKNKNLPPVDIRFKWPNDLLVNNRKLSGILAESILQDKKIVALVLGVGINLNEMPEERDPAIRDLAVSLKELTGADIDREDFLCLFLENFEKDYERFERTLYRQVIDEWKQRCNQFGQKVLLETPFGEQEAIVRDINDSGFLVYEDMAGKLHALVTGEIISGHKDASGF</sequence>
<dbReference type="AlphaFoldDB" id="H1XXP9"/>
<reference evidence="4 5" key="1">
    <citation type="submission" date="2011-09" db="EMBL/GenBank/DDBJ databases">
        <title>The permanent draft genome of Caldithrix abyssi DSM 13497.</title>
        <authorList>
            <consortium name="US DOE Joint Genome Institute (JGI-PGF)"/>
            <person name="Lucas S."/>
            <person name="Han J."/>
            <person name="Lapidus A."/>
            <person name="Bruce D."/>
            <person name="Goodwin L."/>
            <person name="Pitluck S."/>
            <person name="Peters L."/>
            <person name="Kyrpides N."/>
            <person name="Mavromatis K."/>
            <person name="Ivanova N."/>
            <person name="Mikhailova N."/>
            <person name="Chertkov O."/>
            <person name="Detter J.C."/>
            <person name="Tapia R."/>
            <person name="Han C."/>
            <person name="Land M."/>
            <person name="Hauser L."/>
            <person name="Markowitz V."/>
            <person name="Cheng J.-F."/>
            <person name="Hugenholtz P."/>
            <person name="Woyke T."/>
            <person name="Wu D."/>
            <person name="Spring S."/>
            <person name="Brambilla E."/>
            <person name="Klenk H.-P."/>
            <person name="Eisen J.A."/>
        </authorList>
    </citation>
    <scope>NUCLEOTIDE SEQUENCE [LARGE SCALE GENOMIC DNA]</scope>
    <source>
        <strain evidence="4 5">DSM 13497</strain>
    </source>
</reference>
<name>H1XXP9_CALAY</name>
<dbReference type="CDD" id="cd16442">
    <property type="entry name" value="BPL"/>
    <property type="match status" value="1"/>
</dbReference>
<evidence type="ECO:0000313" key="3">
    <source>
        <dbReference type="EMBL" id="APF19600.1"/>
    </source>
</evidence>
<dbReference type="PROSITE" id="PS51733">
    <property type="entry name" value="BPL_LPL_CATALYTIC"/>
    <property type="match status" value="1"/>
</dbReference>
<dbReference type="Proteomes" id="UP000004671">
    <property type="component" value="Chromosome"/>
</dbReference>
<dbReference type="EMBL" id="CM001402">
    <property type="protein sequence ID" value="EHO39722.1"/>
    <property type="molecule type" value="Genomic_DNA"/>
</dbReference>
<dbReference type="InterPro" id="IPR004408">
    <property type="entry name" value="Biotin_CoA_COase_ligase"/>
</dbReference>
<dbReference type="PANTHER" id="PTHR12835:SF5">
    <property type="entry name" value="BIOTIN--PROTEIN LIGASE"/>
    <property type="match status" value="1"/>
</dbReference>
<dbReference type="EMBL" id="CP018099">
    <property type="protein sequence ID" value="APF19600.1"/>
    <property type="molecule type" value="Genomic_DNA"/>
</dbReference>
<dbReference type="GO" id="GO:0004077">
    <property type="term" value="F:biotin--[biotin carboxyl-carrier protein] ligase activity"/>
    <property type="evidence" value="ECO:0007669"/>
    <property type="project" value="InterPro"/>
</dbReference>
<reference evidence="3 6" key="2">
    <citation type="submission" date="2016-11" db="EMBL/GenBank/DDBJ databases">
        <title>Genomic analysis of Caldithrix abyssi and proposal of a novel bacterial phylum Caldithrichaeota.</title>
        <authorList>
            <person name="Kublanov I."/>
            <person name="Sigalova O."/>
            <person name="Gavrilov S."/>
            <person name="Lebedinsky A."/>
            <person name="Ivanova N."/>
            <person name="Daum C."/>
            <person name="Reddy T."/>
            <person name="Klenk H.P."/>
            <person name="Goker M."/>
            <person name="Reva O."/>
            <person name="Miroshnichenko M."/>
            <person name="Kyprides N."/>
            <person name="Woyke T."/>
            <person name="Gelfand M."/>
        </authorList>
    </citation>
    <scope>NUCLEOTIDE SEQUENCE [LARGE SCALE GENOMIC DNA]</scope>
    <source>
        <strain evidence="3 6">LF13</strain>
    </source>
</reference>
<dbReference type="Pfam" id="PF03099">
    <property type="entry name" value="BPL_LplA_LipB"/>
    <property type="match status" value="1"/>
</dbReference>
<protein>
    <submittedName>
        <fullName evidence="4">Biotin/acetyl-CoA-carboxylase ligase</fullName>
    </submittedName>
    <submittedName>
        <fullName evidence="3">BirA family transcriptional regulator, biotin operon repressor / biotin-(Acetyl-CoA-carboxylase) ligase</fullName>
    </submittedName>
</protein>
<feature type="domain" description="BPL/LPL catalytic" evidence="2">
    <location>
        <begin position="19"/>
        <end position="202"/>
    </location>
</feature>
<dbReference type="SUPFAM" id="SSF55681">
    <property type="entry name" value="Class II aaRS and biotin synthetases"/>
    <property type="match status" value="1"/>
</dbReference>
<dbReference type="InterPro" id="IPR045864">
    <property type="entry name" value="aa-tRNA-synth_II/BPL/LPL"/>
</dbReference>
<dbReference type="GO" id="GO:0005737">
    <property type="term" value="C:cytoplasm"/>
    <property type="evidence" value="ECO:0007669"/>
    <property type="project" value="TreeGrafter"/>
</dbReference>
<dbReference type="STRING" id="880073.Cabys_2852"/>
<organism evidence="4 5">
    <name type="scientific">Caldithrix abyssi DSM 13497</name>
    <dbReference type="NCBI Taxonomy" id="880073"/>
    <lineage>
        <taxon>Bacteria</taxon>
        <taxon>Pseudomonadati</taxon>
        <taxon>Calditrichota</taxon>
        <taxon>Calditrichia</taxon>
        <taxon>Calditrichales</taxon>
        <taxon>Calditrichaceae</taxon>
        <taxon>Caldithrix</taxon>
    </lineage>
</organism>
<dbReference type="InterPro" id="IPR004143">
    <property type="entry name" value="BPL_LPL_catalytic"/>
</dbReference>
<dbReference type="PaxDb" id="880073-Calab_0068"/>
<gene>
    <name evidence="3" type="primary">birA</name>
    <name evidence="3" type="ORF">Cabys_2852</name>
    <name evidence="4" type="ORF">Calab_0068</name>
</gene>
<evidence type="ECO:0000313" key="4">
    <source>
        <dbReference type="EMBL" id="EHO39722.1"/>
    </source>
</evidence>
<evidence type="ECO:0000259" key="2">
    <source>
        <dbReference type="PROSITE" id="PS51733"/>
    </source>
</evidence>
<evidence type="ECO:0000313" key="5">
    <source>
        <dbReference type="Proteomes" id="UP000004671"/>
    </source>
</evidence>
<dbReference type="NCBIfam" id="TIGR00121">
    <property type="entry name" value="birA_ligase"/>
    <property type="match status" value="1"/>
</dbReference>
<proteinExistence type="predicted"/>
<dbReference type="OrthoDB" id="9781115at2"/>
<dbReference type="Gene3D" id="3.30.930.10">
    <property type="entry name" value="Bira Bifunctional Protein, Domain 2"/>
    <property type="match status" value="1"/>
</dbReference>
<accession>H1XXP9</accession>